<dbReference type="PANTHER" id="PTHR33221">
    <property type="entry name" value="WINGED HELIX-TURN-HELIX TRANSCRIPTIONAL REGULATOR, RRF2 FAMILY"/>
    <property type="match status" value="1"/>
</dbReference>
<keyword evidence="1" id="KW-0238">DNA-binding</keyword>
<dbReference type="Proteomes" id="UP000237889">
    <property type="component" value="Chromosome"/>
</dbReference>
<organism evidence="2 3">
    <name type="scientific">Phreatobacter cathodiphilus</name>
    <dbReference type="NCBI Taxonomy" id="1868589"/>
    <lineage>
        <taxon>Bacteria</taxon>
        <taxon>Pseudomonadati</taxon>
        <taxon>Pseudomonadota</taxon>
        <taxon>Alphaproteobacteria</taxon>
        <taxon>Hyphomicrobiales</taxon>
        <taxon>Phreatobacteraceae</taxon>
        <taxon>Phreatobacter</taxon>
    </lineage>
</organism>
<dbReference type="AlphaFoldDB" id="A0A2S0N8H1"/>
<dbReference type="GO" id="GO:0003677">
    <property type="term" value="F:DNA binding"/>
    <property type="evidence" value="ECO:0007669"/>
    <property type="project" value="UniProtKB-KW"/>
</dbReference>
<evidence type="ECO:0000313" key="2">
    <source>
        <dbReference type="EMBL" id="AVO44470.1"/>
    </source>
</evidence>
<dbReference type="InterPro" id="IPR000944">
    <property type="entry name" value="Tscrpt_reg_Rrf2"/>
</dbReference>
<evidence type="ECO:0008006" key="4">
    <source>
        <dbReference type="Google" id="ProtNLM"/>
    </source>
</evidence>
<protein>
    <recommendedName>
        <fullName evidence="4">Rrf2 family transcriptional regulator</fullName>
    </recommendedName>
</protein>
<dbReference type="GO" id="GO:0005829">
    <property type="term" value="C:cytosol"/>
    <property type="evidence" value="ECO:0007669"/>
    <property type="project" value="TreeGrafter"/>
</dbReference>
<keyword evidence="3" id="KW-1185">Reference proteome</keyword>
<dbReference type="InterPro" id="IPR036388">
    <property type="entry name" value="WH-like_DNA-bd_sf"/>
</dbReference>
<dbReference type="OrthoDB" id="9795923at2"/>
<dbReference type="PANTHER" id="PTHR33221:SF4">
    <property type="entry name" value="HTH-TYPE TRANSCRIPTIONAL REPRESSOR NSRR"/>
    <property type="match status" value="1"/>
</dbReference>
<dbReference type="InterPro" id="IPR036390">
    <property type="entry name" value="WH_DNA-bd_sf"/>
</dbReference>
<dbReference type="KEGG" id="phr:C6569_05000"/>
<evidence type="ECO:0000313" key="3">
    <source>
        <dbReference type="Proteomes" id="UP000237889"/>
    </source>
</evidence>
<dbReference type="PROSITE" id="PS51197">
    <property type="entry name" value="HTH_RRF2_2"/>
    <property type="match status" value="1"/>
</dbReference>
<gene>
    <name evidence="2" type="ORF">C6569_05000</name>
</gene>
<name>A0A2S0N8H1_9HYPH</name>
<evidence type="ECO:0000256" key="1">
    <source>
        <dbReference type="ARBA" id="ARBA00023125"/>
    </source>
</evidence>
<reference evidence="2 3" key="1">
    <citation type="submission" date="2018-03" db="EMBL/GenBank/DDBJ databases">
        <title>Genome sequencing of Phreatobacter sp.</title>
        <authorList>
            <person name="Kim S.-J."/>
            <person name="Heo J."/>
            <person name="Kwon S.-W."/>
        </authorList>
    </citation>
    <scope>NUCLEOTIDE SEQUENCE [LARGE SCALE GENOMIC DNA]</scope>
    <source>
        <strain evidence="2 3">S-12</strain>
    </source>
</reference>
<dbReference type="EMBL" id="CP027668">
    <property type="protein sequence ID" value="AVO44470.1"/>
    <property type="molecule type" value="Genomic_DNA"/>
</dbReference>
<dbReference type="Gene3D" id="1.10.10.10">
    <property type="entry name" value="Winged helix-like DNA-binding domain superfamily/Winged helix DNA-binding domain"/>
    <property type="match status" value="1"/>
</dbReference>
<dbReference type="GO" id="GO:0003700">
    <property type="term" value="F:DNA-binding transcription factor activity"/>
    <property type="evidence" value="ECO:0007669"/>
    <property type="project" value="TreeGrafter"/>
</dbReference>
<sequence length="145" mass="15966">MWLNQRTVDAIRLMAELSARWPRAVKAADLAAITGITFLNVQKTAHALSRAGLLEAERGRYGGLRLVRAADEMKVAEIVRAFEPADCPVNFLAADQSRDPVSTLMFRAHRGFFQPLEETTLADIEPRAIARKGDQAAPRSGRIPA</sequence>
<dbReference type="Pfam" id="PF02082">
    <property type="entry name" value="Rrf2"/>
    <property type="match status" value="1"/>
</dbReference>
<dbReference type="SUPFAM" id="SSF46785">
    <property type="entry name" value="Winged helix' DNA-binding domain"/>
    <property type="match status" value="1"/>
</dbReference>
<accession>A0A2S0N8H1</accession>
<proteinExistence type="predicted"/>